<evidence type="ECO:0000256" key="1">
    <source>
        <dbReference type="ARBA" id="ARBA00004571"/>
    </source>
</evidence>
<gene>
    <name evidence="13" type="ORF">DWW10_07705</name>
</gene>
<name>A0A412YDL4_9BACE</name>
<dbReference type="SUPFAM" id="SSF49464">
    <property type="entry name" value="Carboxypeptidase regulatory domain-like"/>
    <property type="match status" value="1"/>
</dbReference>
<reference evidence="13 14" key="1">
    <citation type="submission" date="2018-08" db="EMBL/GenBank/DDBJ databases">
        <title>A genome reference for cultivated species of the human gut microbiota.</title>
        <authorList>
            <person name="Zou Y."/>
            <person name="Xue W."/>
            <person name="Luo G."/>
        </authorList>
    </citation>
    <scope>NUCLEOTIDE SEQUENCE [LARGE SCALE GENOMIC DNA]</scope>
    <source>
        <strain evidence="13 14">AF14-32</strain>
    </source>
</reference>
<evidence type="ECO:0000259" key="12">
    <source>
        <dbReference type="Pfam" id="PF07715"/>
    </source>
</evidence>
<keyword evidence="2 8" id="KW-0813">Transport</keyword>
<dbReference type="NCBIfam" id="TIGR04057">
    <property type="entry name" value="SusC_RagA_signa"/>
    <property type="match status" value="1"/>
</dbReference>
<feature type="signal peptide" evidence="10">
    <location>
        <begin position="1"/>
        <end position="29"/>
    </location>
</feature>
<dbReference type="PROSITE" id="PS52016">
    <property type="entry name" value="TONB_DEPENDENT_REC_3"/>
    <property type="match status" value="1"/>
</dbReference>
<keyword evidence="6 8" id="KW-0472">Membrane</keyword>
<dbReference type="NCBIfam" id="TIGR04056">
    <property type="entry name" value="OMP_RagA_SusC"/>
    <property type="match status" value="1"/>
</dbReference>
<dbReference type="InterPro" id="IPR039426">
    <property type="entry name" value="TonB-dep_rcpt-like"/>
</dbReference>
<evidence type="ECO:0000256" key="9">
    <source>
        <dbReference type="RuleBase" id="RU003357"/>
    </source>
</evidence>
<dbReference type="FunFam" id="2.170.130.10:FF:000003">
    <property type="entry name" value="SusC/RagA family TonB-linked outer membrane protein"/>
    <property type="match status" value="1"/>
</dbReference>
<dbReference type="InterPro" id="IPR008969">
    <property type="entry name" value="CarboxyPept-like_regulatory"/>
</dbReference>
<evidence type="ECO:0000256" key="5">
    <source>
        <dbReference type="ARBA" id="ARBA00023077"/>
    </source>
</evidence>
<comment type="similarity">
    <text evidence="8 9">Belongs to the TonB-dependent receptor family.</text>
</comment>
<evidence type="ECO:0000256" key="8">
    <source>
        <dbReference type="PROSITE-ProRule" id="PRU01360"/>
    </source>
</evidence>
<keyword evidence="10" id="KW-0732">Signal</keyword>
<dbReference type="EMBL" id="QRZF01000004">
    <property type="protein sequence ID" value="RGV55418.1"/>
    <property type="molecule type" value="Genomic_DNA"/>
</dbReference>
<dbReference type="PROSITE" id="PS51257">
    <property type="entry name" value="PROKAR_LIPOPROTEIN"/>
    <property type="match status" value="1"/>
</dbReference>
<dbReference type="Gene3D" id="2.40.170.20">
    <property type="entry name" value="TonB-dependent receptor, beta-barrel domain"/>
    <property type="match status" value="1"/>
</dbReference>
<dbReference type="InterPro" id="IPR023996">
    <property type="entry name" value="TonB-dep_OMP_SusC/RagA"/>
</dbReference>
<dbReference type="RefSeq" id="WP_118421236.1">
    <property type="nucleotide sequence ID" value="NZ_QRZF01000004.1"/>
</dbReference>
<evidence type="ECO:0000313" key="13">
    <source>
        <dbReference type="EMBL" id="RGV55418.1"/>
    </source>
</evidence>
<keyword evidence="3 8" id="KW-1134">Transmembrane beta strand</keyword>
<dbReference type="Gene3D" id="2.170.130.10">
    <property type="entry name" value="TonB-dependent receptor, plug domain"/>
    <property type="match status" value="1"/>
</dbReference>
<evidence type="ECO:0000256" key="7">
    <source>
        <dbReference type="ARBA" id="ARBA00023237"/>
    </source>
</evidence>
<dbReference type="AlphaFoldDB" id="A0A412YDL4"/>
<evidence type="ECO:0000256" key="4">
    <source>
        <dbReference type="ARBA" id="ARBA00022692"/>
    </source>
</evidence>
<dbReference type="InterPro" id="IPR012910">
    <property type="entry name" value="Plug_dom"/>
</dbReference>
<proteinExistence type="inferred from homology"/>
<dbReference type="GO" id="GO:0009279">
    <property type="term" value="C:cell outer membrane"/>
    <property type="evidence" value="ECO:0007669"/>
    <property type="project" value="UniProtKB-SubCell"/>
</dbReference>
<evidence type="ECO:0000313" key="14">
    <source>
        <dbReference type="Proteomes" id="UP000283850"/>
    </source>
</evidence>
<accession>A0A412YDL4</accession>
<organism evidence="13 14">
    <name type="scientific">Bacteroides intestinalis</name>
    <dbReference type="NCBI Taxonomy" id="329854"/>
    <lineage>
        <taxon>Bacteria</taxon>
        <taxon>Pseudomonadati</taxon>
        <taxon>Bacteroidota</taxon>
        <taxon>Bacteroidia</taxon>
        <taxon>Bacteroidales</taxon>
        <taxon>Bacteroidaceae</taxon>
        <taxon>Bacteroides</taxon>
    </lineage>
</organism>
<evidence type="ECO:0000259" key="11">
    <source>
        <dbReference type="Pfam" id="PF00593"/>
    </source>
</evidence>
<protein>
    <submittedName>
        <fullName evidence="13">TonB-dependent receptor</fullName>
    </submittedName>
</protein>
<dbReference type="Proteomes" id="UP000283850">
    <property type="component" value="Unassembled WGS sequence"/>
</dbReference>
<evidence type="ECO:0000256" key="3">
    <source>
        <dbReference type="ARBA" id="ARBA00022452"/>
    </source>
</evidence>
<dbReference type="Gene3D" id="2.60.40.1120">
    <property type="entry name" value="Carboxypeptidase-like, regulatory domain"/>
    <property type="match status" value="1"/>
</dbReference>
<keyword evidence="5 9" id="KW-0798">TonB box</keyword>
<dbReference type="Pfam" id="PF00593">
    <property type="entry name" value="TonB_dep_Rec_b-barrel"/>
    <property type="match status" value="1"/>
</dbReference>
<dbReference type="InterPro" id="IPR023997">
    <property type="entry name" value="TonB-dep_OMP_SusC/RagA_CS"/>
</dbReference>
<dbReference type="InterPro" id="IPR037066">
    <property type="entry name" value="Plug_dom_sf"/>
</dbReference>
<comment type="caution">
    <text evidence="13">The sequence shown here is derived from an EMBL/GenBank/DDBJ whole genome shotgun (WGS) entry which is preliminary data.</text>
</comment>
<keyword evidence="13" id="KW-0675">Receptor</keyword>
<dbReference type="SUPFAM" id="SSF56935">
    <property type="entry name" value="Porins"/>
    <property type="match status" value="1"/>
</dbReference>
<feature type="chain" id="PRO_5019508029" evidence="10">
    <location>
        <begin position="30"/>
        <end position="1037"/>
    </location>
</feature>
<sequence>MDKRRFYAKRMLMLSLLTCACCLPVQTKANDALASTGRNSIESILQNRRISGVVKDSQGPITGANVSIKGTTIGAITDINGKFSFDAPPKGVLVISFIGYITQEVSVEGKNEFSVILKEDTEMLDEVVVTGYIAQKKVNLTGAISSVNGEELTKITATSSAQALQGKLPGVQITAGDGAPGSASKIQVRGIGSVMSGTQPLVIVDGFEGTLDNIAMGDIETISVLKDAASAAIYGSKAANGVILITTKRGKTGAMQVEVSAEYGWQSVSHMPDVLNATEMAIKQNEEAIWSNQTLPWSGNHAPETLGKGFNWWDYAYKNDAPIQNYYLSMKGGTEKAKYAISAGYIKQEGVIHLTDYDRFNFRSNFDYAFNKKFKIGVNIEASIANNDSREDIYHYSKNALLMHPSVPQYMPDGSYGLPLRSLPGQYDASQAMPLSMMYLSDPNYVRMIEGNTFTTRANFFLEWEILKGLKFKSVYNQQYIWSKKNYWHSSYTVYDYETPESIYATETNAEATSNYSDSQKWEIQELLTYNKVFAKKHTLGVLVGFTAEKAKSGDLSGKKTGFPGNELHVIDAGNTIDYLNGNMTENAVVSLFGQVNYDYMGKYLFQANIRRDGSSVFAPGNQWGTFPSVSVGWRISEEEFMKDFSWLNNLKLRVGYGTLGNANIKSFAWVSSYKLTDRYPLGTPNAISPAYYQTDMSNKDIKWESTTTTNIGVDATVLNNRLNFTFDWYDKRTKDMLFTATIPYSTGYLNGPVINVGEVMNRGWEISASWNDNIKKFHYGISINLAHNKNEVTNMGGVAPFQIENDLWIKEGYPINSYFGYKTIGIYQNWDEVNNSVKPNGDIRPGNYIIQNTNNDDKIDTEDKTFLGSRDPKLVYGINLTAEWQGIDLSVATSGESKKCVYYDNSYGGISPRFCNIYKEYFDNRTIVGEDGNVTVSGKYPAMTGLGTNAPEGHKKVLQNTSFFRIKNIQIGYTLPQSFTQKMRISNLRIFFNAVNPFLFTKYIGFDPETTNTQQDGTVRYYPVSKSVSMGLSLKF</sequence>
<keyword evidence="7 8" id="KW-0998">Cell outer membrane</keyword>
<feature type="domain" description="TonB-dependent receptor-like beta-barrel" evidence="11">
    <location>
        <begin position="461"/>
        <end position="809"/>
    </location>
</feature>
<evidence type="ECO:0000256" key="2">
    <source>
        <dbReference type="ARBA" id="ARBA00022448"/>
    </source>
</evidence>
<evidence type="ECO:0000256" key="6">
    <source>
        <dbReference type="ARBA" id="ARBA00023136"/>
    </source>
</evidence>
<dbReference type="Pfam" id="PF07715">
    <property type="entry name" value="Plug"/>
    <property type="match status" value="1"/>
</dbReference>
<feature type="domain" description="TonB-dependent receptor plug" evidence="12">
    <location>
        <begin position="137"/>
        <end position="242"/>
    </location>
</feature>
<comment type="subcellular location">
    <subcellularLocation>
        <location evidence="1 8">Cell outer membrane</location>
        <topology evidence="1 8">Multi-pass membrane protein</topology>
    </subcellularLocation>
</comment>
<dbReference type="InterPro" id="IPR036942">
    <property type="entry name" value="Beta-barrel_TonB_sf"/>
</dbReference>
<dbReference type="InterPro" id="IPR000531">
    <property type="entry name" value="Beta-barrel_TonB"/>
</dbReference>
<evidence type="ECO:0000256" key="10">
    <source>
        <dbReference type="SAM" id="SignalP"/>
    </source>
</evidence>
<keyword evidence="4 8" id="KW-0812">Transmembrane</keyword>
<dbReference type="Pfam" id="PF13715">
    <property type="entry name" value="CarbopepD_reg_2"/>
    <property type="match status" value="1"/>
</dbReference>